<dbReference type="Proteomes" id="UP000501534">
    <property type="component" value="Chromosome"/>
</dbReference>
<evidence type="ECO:0000256" key="2">
    <source>
        <dbReference type="ARBA" id="ARBA00022679"/>
    </source>
</evidence>
<keyword evidence="2" id="KW-0808">Transferase</keyword>
<evidence type="ECO:0000259" key="4">
    <source>
        <dbReference type="SMART" id="SM00563"/>
    </source>
</evidence>
<organism evidence="5 6">
    <name type="scientific">Usitatibacter rugosus</name>
    <dbReference type="NCBI Taxonomy" id="2732067"/>
    <lineage>
        <taxon>Bacteria</taxon>
        <taxon>Pseudomonadati</taxon>
        <taxon>Pseudomonadota</taxon>
        <taxon>Betaproteobacteria</taxon>
        <taxon>Nitrosomonadales</taxon>
        <taxon>Usitatibacteraceae</taxon>
        <taxon>Usitatibacter</taxon>
    </lineage>
</organism>
<dbReference type="KEGG" id="uru:DSM104443_00395"/>
<dbReference type="CDD" id="cd07989">
    <property type="entry name" value="LPLAT_AGPAT-like"/>
    <property type="match status" value="1"/>
</dbReference>
<evidence type="ECO:0000313" key="6">
    <source>
        <dbReference type="Proteomes" id="UP000501534"/>
    </source>
</evidence>
<keyword evidence="3" id="KW-0012">Acyltransferase</keyword>
<dbReference type="GO" id="GO:0003841">
    <property type="term" value="F:1-acylglycerol-3-phosphate O-acyltransferase activity"/>
    <property type="evidence" value="ECO:0007669"/>
    <property type="project" value="TreeGrafter"/>
</dbReference>
<comment type="pathway">
    <text evidence="1">Lipid metabolism.</text>
</comment>
<proteinExistence type="predicted"/>
<reference evidence="5 6" key="1">
    <citation type="submission" date="2020-04" db="EMBL/GenBank/DDBJ databases">
        <title>Usitatibacter rugosus gen. nov., sp. nov. and Usitatibacter palustris sp. nov., novel members of Usitatibacteraceae fam. nov. within the order Nitrosomonadales isolated from soil.</title>
        <authorList>
            <person name="Huber K.J."/>
            <person name="Neumann-Schaal M."/>
            <person name="Geppert A."/>
            <person name="Luckner M."/>
            <person name="Wanner G."/>
            <person name="Overmann J."/>
        </authorList>
    </citation>
    <scope>NUCLEOTIDE SEQUENCE [LARGE SCALE GENOMIC DNA]</scope>
    <source>
        <strain evidence="5 6">0125_3</strain>
    </source>
</reference>
<dbReference type="PANTHER" id="PTHR10434:SF40">
    <property type="entry name" value="1-ACYL-SN-GLYCEROL-3-PHOSPHATE ACYLTRANSFERASE"/>
    <property type="match status" value="1"/>
</dbReference>
<accession>A0A6M4GQN4</accession>
<dbReference type="Pfam" id="PF01553">
    <property type="entry name" value="Acyltransferase"/>
    <property type="match status" value="1"/>
</dbReference>
<dbReference type="GO" id="GO:0006654">
    <property type="term" value="P:phosphatidic acid biosynthetic process"/>
    <property type="evidence" value="ECO:0007669"/>
    <property type="project" value="TreeGrafter"/>
</dbReference>
<dbReference type="InterPro" id="IPR002123">
    <property type="entry name" value="Plipid/glycerol_acylTrfase"/>
</dbReference>
<dbReference type="RefSeq" id="WP_171089047.1">
    <property type="nucleotide sequence ID" value="NZ_CP053069.1"/>
</dbReference>
<evidence type="ECO:0000256" key="3">
    <source>
        <dbReference type="ARBA" id="ARBA00023315"/>
    </source>
</evidence>
<keyword evidence="6" id="KW-1185">Reference proteome</keyword>
<name>A0A6M4GQN4_9PROT</name>
<dbReference type="PANTHER" id="PTHR10434">
    <property type="entry name" value="1-ACYL-SN-GLYCEROL-3-PHOSPHATE ACYLTRANSFERASE"/>
    <property type="match status" value="1"/>
</dbReference>
<evidence type="ECO:0000256" key="1">
    <source>
        <dbReference type="ARBA" id="ARBA00005189"/>
    </source>
</evidence>
<feature type="domain" description="Phospholipid/glycerol acyltransferase" evidence="4">
    <location>
        <begin position="71"/>
        <end position="185"/>
    </location>
</feature>
<dbReference type="EMBL" id="CP053069">
    <property type="protein sequence ID" value="QJR09355.1"/>
    <property type="molecule type" value="Genomic_DNA"/>
</dbReference>
<protein>
    <recommendedName>
        <fullName evidence="4">Phospholipid/glycerol acyltransferase domain-containing protein</fullName>
    </recommendedName>
</protein>
<dbReference type="SUPFAM" id="SSF69593">
    <property type="entry name" value="Glycerol-3-phosphate (1)-acyltransferase"/>
    <property type="match status" value="1"/>
</dbReference>
<dbReference type="SMART" id="SM00563">
    <property type="entry name" value="PlsC"/>
    <property type="match status" value="1"/>
</dbReference>
<gene>
    <name evidence="5" type="ORF">DSM104443_00395</name>
</gene>
<sequence length="241" mass="26589">MTGFRSALFLVLAVLVTVPFGFAVPLAGLLGYRPGCATAKLYAACVIWLARLCCGIRWEIEGQENIPERPVIFMAKHQSAWETVFMQATFPPQCWIVKKQLLWLPFVGWGLMGIRAIPIDRSSGTSARDQIVEKGAKRMAQGMCVSIFPEGTRIAVGKRGRYGLGGALLAAKTGAPVVPIAHNAGEYWGRYAFRKHAGTVRVIIGKPIETAGRDAPSINRELEEWIEARMREMNPERYADA</sequence>
<dbReference type="AlphaFoldDB" id="A0A6M4GQN4"/>
<evidence type="ECO:0000313" key="5">
    <source>
        <dbReference type="EMBL" id="QJR09355.1"/>
    </source>
</evidence>